<keyword evidence="3" id="KW-1185">Reference proteome</keyword>
<feature type="transmembrane region" description="Helical" evidence="1">
    <location>
        <begin position="12"/>
        <end position="29"/>
    </location>
</feature>
<accession>E6K076</accession>
<dbReference type="Proteomes" id="UP000004946">
    <property type="component" value="Chromosome"/>
</dbReference>
<feature type="transmembrane region" description="Helical" evidence="1">
    <location>
        <begin position="36"/>
        <end position="60"/>
    </location>
</feature>
<keyword evidence="1" id="KW-1133">Transmembrane helix</keyword>
<gene>
    <name evidence="2" type="ORF">HMPREF0620_0272</name>
</gene>
<keyword evidence="1" id="KW-0472">Membrane</keyword>
<evidence type="ECO:0000313" key="3">
    <source>
        <dbReference type="Proteomes" id="UP000004946"/>
    </source>
</evidence>
<name>E6K076_PARDN</name>
<proteinExistence type="predicted"/>
<protein>
    <recommendedName>
        <fullName evidence="4">Transmembrane protein</fullName>
    </recommendedName>
</protein>
<reference evidence="2 3" key="1">
    <citation type="submission" date="2010-12" db="EMBL/GenBank/DDBJ databases">
        <authorList>
            <person name="Muzny D."/>
            <person name="Qin X."/>
            <person name="Buhay C."/>
            <person name="Dugan-Rocha S."/>
            <person name="Ding Y."/>
            <person name="Chen G."/>
            <person name="Hawes A."/>
            <person name="Holder M."/>
            <person name="Jhangiani S."/>
            <person name="Johnson A."/>
            <person name="Khan Z."/>
            <person name="Li Z."/>
            <person name="Liu W."/>
            <person name="Liu X."/>
            <person name="Perez L."/>
            <person name="Shen H."/>
            <person name="Wang Q."/>
            <person name="Watt J."/>
            <person name="Xi L."/>
            <person name="Xin Y."/>
            <person name="Zhou J."/>
            <person name="Deng J."/>
            <person name="Jiang H."/>
            <person name="Liu Y."/>
            <person name="Qu J."/>
            <person name="Song X.-Z."/>
            <person name="Zhang L."/>
            <person name="Villasana D."/>
            <person name="Johnson A."/>
            <person name="Liu J."/>
            <person name="Liyanage D."/>
            <person name="Lorensuhewa L."/>
            <person name="Robinson T."/>
            <person name="Song A."/>
            <person name="Song B.-B."/>
            <person name="Dinh H."/>
            <person name="Thornton R."/>
            <person name="Coyle M."/>
            <person name="Francisco L."/>
            <person name="Jackson L."/>
            <person name="Javaid M."/>
            <person name="Korchina V."/>
            <person name="Kovar C."/>
            <person name="Mata R."/>
            <person name="Mathew T."/>
            <person name="Ngo R."/>
            <person name="Nguyen L."/>
            <person name="Nguyen N."/>
            <person name="Okwuonu G."/>
            <person name="Ongeri F."/>
            <person name="Pham C."/>
            <person name="Simmons D."/>
            <person name="Wilczek-Boney K."/>
            <person name="Hale W."/>
            <person name="Jakkamsetti A."/>
            <person name="Pham P."/>
            <person name="Ruth R."/>
            <person name="San Lucas F."/>
            <person name="Warren J."/>
            <person name="Zhang J."/>
            <person name="Zhao Z."/>
            <person name="Zhou C."/>
            <person name="Zhu D."/>
            <person name="Lee S."/>
            <person name="Bess C."/>
            <person name="Blankenburg K."/>
            <person name="Forbes L."/>
            <person name="Fu Q."/>
            <person name="Gubbala S."/>
            <person name="Hirani K."/>
            <person name="Jayaseelan J.C."/>
            <person name="Lara F."/>
            <person name="Munidasa M."/>
            <person name="Palculict T."/>
            <person name="Patil S."/>
            <person name="Pu L.-L."/>
            <person name="Saada N."/>
            <person name="Tang L."/>
            <person name="Weissenberger G."/>
            <person name="Zhu Y."/>
            <person name="Hemphill L."/>
            <person name="Shang Y."/>
            <person name="Youmans B."/>
            <person name="Ayvaz T."/>
            <person name="Ross M."/>
            <person name="Santibanez J."/>
            <person name="Aqrawi P."/>
            <person name="Gross S."/>
            <person name="Joshi V."/>
            <person name="Fowler G."/>
            <person name="Nazareth L."/>
            <person name="Reid J."/>
            <person name="Worley K."/>
            <person name="Petrosino J."/>
            <person name="Highlander S."/>
            <person name="Gibbs R."/>
        </authorList>
    </citation>
    <scope>NUCLEOTIDE SEQUENCE [LARGE SCALE GENOMIC DNA]</scope>
    <source>
        <strain evidence="2 3">DSM 10105</strain>
    </source>
</reference>
<dbReference type="AlphaFoldDB" id="E6K076"/>
<evidence type="ECO:0000313" key="2">
    <source>
        <dbReference type="EMBL" id="EFT83267.1"/>
    </source>
</evidence>
<dbReference type="EMBL" id="AEON01000001">
    <property type="protein sequence ID" value="EFT83267.1"/>
    <property type="molecule type" value="Genomic_DNA"/>
</dbReference>
<sequence length="83" mass="9885">MTSPECGFELYSGFFFIHFGAGLALKVFLDVLERDYFLGGGIFGCWRWFLGCFGGVWVVWRGFLRVIFDWRIRNEDRNFEPWK</sequence>
<keyword evidence="1" id="KW-0812">Transmembrane</keyword>
<evidence type="ECO:0000256" key="1">
    <source>
        <dbReference type="SAM" id="Phobius"/>
    </source>
</evidence>
<comment type="caution">
    <text evidence="2">The sequence shown here is derived from an EMBL/GenBank/DDBJ whole genome shotgun (WGS) entry which is preliminary data.</text>
</comment>
<dbReference type="HOGENOM" id="CLU_2539501_0_0_11"/>
<organism evidence="2 3">
    <name type="scientific">Parascardovia denticolens DSM 10105 = JCM 12538</name>
    <dbReference type="NCBI Taxonomy" id="864564"/>
    <lineage>
        <taxon>Bacteria</taxon>
        <taxon>Bacillati</taxon>
        <taxon>Actinomycetota</taxon>
        <taxon>Actinomycetes</taxon>
        <taxon>Bifidobacteriales</taxon>
        <taxon>Bifidobacteriaceae</taxon>
        <taxon>Parascardovia</taxon>
    </lineage>
</organism>
<evidence type="ECO:0008006" key="4">
    <source>
        <dbReference type="Google" id="ProtNLM"/>
    </source>
</evidence>